<keyword evidence="1 4" id="KW-0436">Ligase</keyword>
<evidence type="ECO:0000256" key="1">
    <source>
        <dbReference type="ARBA" id="ARBA00022598"/>
    </source>
</evidence>
<proteinExistence type="predicted"/>
<keyword evidence="2" id="KW-0547">Nucleotide-binding</keyword>
<dbReference type="Gene3D" id="3.90.190.20">
    <property type="entry name" value="Mur ligase, C-terminal domain"/>
    <property type="match status" value="1"/>
</dbReference>
<keyword evidence="3" id="KW-0067">ATP-binding</keyword>
<dbReference type="Gene3D" id="3.40.1190.10">
    <property type="entry name" value="Mur-like, catalytic domain"/>
    <property type="match status" value="1"/>
</dbReference>
<protein>
    <submittedName>
        <fullName evidence="4">UDP-N-acetylmuramoylalanyl-D-glutamyl-2,6-diaminopimelate-D-alanyl-D-alanine ligase</fullName>
    </submittedName>
</protein>
<dbReference type="PANTHER" id="PTHR43024">
    <property type="entry name" value="UDP-N-ACETYLMURAMOYL-TRIPEPTIDE--D-ALANYL-D-ALANINE LIGASE"/>
    <property type="match status" value="1"/>
</dbReference>
<dbReference type="SUPFAM" id="SSF53623">
    <property type="entry name" value="MurD-like peptide ligases, catalytic domain"/>
    <property type="match status" value="1"/>
</dbReference>
<dbReference type="STRING" id="1294263.JCM21531_912"/>
<comment type="caution">
    <text evidence="4">The sequence shown here is derived from an EMBL/GenBank/DDBJ whole genome shotgun (WGS) entry which is preliminary data.</text>
</comment>
<reference evidence="4" key="1">
    <citation type="journal article" date="2014" name="Genome Announc.">
        <title>Draft Genome Sequence of Clostridium straminisolvens Strain JCM 21531T, Isolated from a Cellulose-Degrading Bacterial Community.</title>
        <authorList>
            <person name="Yuki M."/>
            <person name="Oshima K."/>
            <person name="Suda W."/>
            <person name="Sakamoto M."/>
            <person name="Kitamura K."/>
            <person name="Iida T."/>
            <person name="Hattori M."/>
            <person name="Ohkuma M."/>
        </authorList>
    </citation>
    <scope>NUCLEOTIDE SEQUENCE [LARGE SCALE GENOMIC DNA]</scope>
    <source>
        <strain evidence="4">JCM 21531</strain>
    </source>
</reference>
<dbReference type="Proteomes" id="UP000019109">
    <property type="component" value="Unassembled WGS sequence"/>
</dbReference>
<dbReference type="SUPFAM" id="SSF53244">
    <property type="entry name" value="MurD-like peptide ligases, peptide-binding domain"/>
    <property type="match status" value="1"/>
</dbReference>
<dbReference type="InterPro" id="IPR051046">
    <property type="entry name" value="MurCDEF_CellWall_CoF430Synth"/>
</dbReference>
<accession>W4V253</accession>
<dbReference type="PANTHER" id="PTHR43024:SF1">
    <property type="entry name" value="UDP-N-ACETYLMURAMOYL-TRIPEPTIDE--D-ALANYL-D-ALANINE LIGASE"/>
    <property type="match status" value="1"/>
</dbReference>
<dbReference type="InterPro" id="IPR036615">
    <property type="entry name" value="Mur_ligase_C_dom_sf"/>
</dbReference>
<name>W4V253_9FIRM</name>
<dbReference type="GO" id="GO:0005524">
    <property type="term" value="F:ATP binding"/>
    <property type="evidence" value="ECO:0007669"/>
    <property type="project" value="UniProtKB-KW"/>
</dbReference>
<dbReference type="EMBL" id="BAVR01000007">
    <property type="protein sequence ID" value="GAE87540.1"/>
    <property type="molecule type" value="Genomic_DNA"/>
</dbReference>
<evidence type="ECO:0000256" key="3">
    <source>
        <dbReference type="ARBA" id="ARBA00022840"/>
    </source>
</evidence>
<keyword evidence="5" id="KW-1185">Reference proteome</keyword>
<organism evidence="4 5">
    <name type="scientific">Acetivibrio straminisolvens JCM 21531</name>
    <dbReference type="NCBI Taxonomy" id="1294263"/>
    <lineage>
        <taxon>Bacteria</taxon>
        <taxon>Bacillati</taxon>
        <taxon>Bacillota</taxon>
        <taxon>Clostridia</taxon>
        <taxon>Eubacteriales</taxon>
        <taxon>Oscillospiraceae</taxon>
        <taxon>Acetivibrio</taxon>
    </lineage>
</organism>
<sequence length="73" mass="7997">MRIPVPGIHHVYNALAGIAAGIELGISPEKIIEGIEEFSPGKMRLNILNHNGLKIINDAYNASPQSMELQLMF</sequence>
<evidence type="ECO:0000256" key="2">
    <source>
        <dbReference type="ARBA" id="ARBA00022741"/>
    </source>
</evidence>
<gene>
    <name evidence="4" type="ORF">JCM21531_912</name>
</gene>
<dbReference type="AlphaFoldDB" id="W4V253"/>
<evidence type="ECO:0000313" key="4">
    <source>
        <dbReference type="EMBL" id="GAE87540.1"/>
    </source>
</evidence>
<evidence type="ECO:0000313" key="5">
    <source>
        <dbReference type="Proteomes" id="UP000019109"/>
    </source>
</evidence>
<dbReference type="InterPro" id="IPR036565">
    <property type="entry name" value="Mur-like_cat_sf"/>
</dbReference>
<dbReference type="GO" id="GO:0016881">
    <property type="term" value="F:acid-amino acid ligase activity"/>
    <property type="evidence" value="ECO:0007669"/>
    <property type="project" value="InterPro"/>
</dbReference>